<dbReference type="SUPFAM" id="SSF53649">
    <property type="entry name" value="Alkaline phosphatase-like"/>
    <property type="match status" value="1"/>
</dbReference>
<dbReference type="CDD" id="cd16025">
    <property type="entry name" value="PAS_like"/>
    <property type="match status" value="1"/>
</dbReference>
<keyword evidence="4" id="KW-0106">Calcium</keyword>
<dbReference type="InterPro" id="IPR000917">
    <property type="entry name" value="Sulfatase_N"/>
</dbReference>
<dbReference type="PANTHER" id="PTHR42693">
    <property type="entry name" value="ARYLSULFATASE FAMILY MEMBER"/>
    <property type="match status" value="1"/>
</dbReference>
<protein>
    <submittedName>
        <fullName evidence="7">Arylsulfatase</fullName>
    </submittedName>
</protein>
<dbReference type="PROSITE" id="PS00523">
    <property type="entry name" value="SULFATASE_1"/>
    <property type="match status" value="1"/>
</dbReference>
<dbReference type="EMBL" id="LWCI01000133">
    <property type="protein sequence ID" value="KZS59812.1"/>
    <property type="molecule type" value="Genomic_DNA"/>
</dbReference>
<dbReference type="PANTHER" id="PTHR42693:SF43">
    <property type="entry name" value="BLL2667 PROTEIN"/>
    <property type="match status" value="1"/>
</dbReference>
<comment type="caution">
    <text evidence="7">The sequence shown here is derived from an EMBL/GenBank/DDBJ whole genome shotgun (WGS) entry which is preliminary data.</text>
</comment>
<keyword evidence="3" id="KW-0378">Hydrolase</keyword>
<gene>
    <name evidence="7" type="ORF">A4G28_01290</name>
</gene>
<evidence type="ECO:0000259" key="6">
    <source>
        <dbReference type="Pfam" id="PF00884"/>
    </source>
</evidence>
<comment type="similarity">
    <text evidence="1">Belongs to the sulfatase family.</text>
</comment>
<accession>A0A163XVR1</accession>
<sequence length="777" mass="85262">MVDLPRGTEHFSGVINPSAADSTPVKPTITYPPADAPNVVVVLLDDVGFGAASTFGGPVPTPTLERIARIGLRYNQFHTTALCSPTRAALLTGRNHHSAHMGTICEIAYGFPGYDSMLPQSTATVAQVLQMNGYSTALFGKAHFTPTWETGPAGPFDRWPTGLGFERFYGFLGGDTSQYEPALYDQTTPVEPYLGRDDYHLTEDLADKTIEWIRKQKTSAPDKPFFVYLAPGATHSPHHVWPEWSDRFAGQFDDGWDALREQTFARQIEMGIIPPGTRLTPRPEQIPAWADYDDRYKPVARRLMEVYAGFLAHTDAQIGRVVHAIDELGQWDDTLFIYVCGDNGASAEGTLHGAWSSPAFQNGLPEDPEWLLAHLADFGTARCENHYNVGWAWALDAPFQWMKQVASHFGGTRNGLAVSWPRGIRAAGEQRSQFHHVIDIVPTILEVTGIEMPGRVNGIEQKPIEGVSMRYSFDDADADAESHRTTQYFEIFGNRAVYHEGWMASCFHGRLPWIRAQRNIPFGEAERWELYHLADDFSQGVDLAEQYPDKLAELQAVFDTEARKYDVYPLSDATLARALPVNRPSLLGDRTSVTYYPGQVRIPEPVTLSYTSTSFALRAQLHIPPGGAQGVVISVGGAMAGWSLYLQDAIPNFAYNYLGHQLTTVTAPGPLPEGPVNLGLSFDYDGGGLGKGASVTLLVDDAAVVSGRLERTVPFRFSMSGETLDVGVDTGSPVAPYGHDFRFTGRIDRIDATVDPHPADLAAAIAEAEMRAALGSQ</sequence>
<dbReference type="Proteomes" id="UP000077342">
    <property type="component" value="Unassembled WGS sequence"/>
</dbReference>
<proteinExistence type="inferred from homology"/>
<evidence type="ECO:0000256" key="5">
    <source>
        <dbReference type="SAM" id="MobiDB-lite"/>
    </source>
</evidence>
<dbReference type="Gene3D" id="3.30.1120.10">
    <property type="match status" value="1"/>
</dbReference>
<organism evidence="7 8">
    <name type="scientific">Mycobacterium ostraviense</name>
    <dbReference type="NCBI Taxonomy" id="2738409"/>
    <lineage>
        <taxon>Bacteria</taxon>
        <taxon>Bacillati</taxon>
        <taxon>Actinomycetota</taxon>
        <taxon>Actinomycetes</taxon>
        <taxon>Mycobacteriales</taxon>
        <taxon>Mycobacteriaceae</taxon>
        <taxon>Mycobacterium</taxon>
    </lineage>
</organism>
<feature type="region of interest" description="Disordered" evidence="5">
    <location>
        <begin position="1"/>
        <end position="23"/>
    </location>
</feature>
<dbReference type="InterPro" id="IPR017850">
    <property type="entry name" value="Alkaline_phosphatase_core_sf"/>
</dbReference>
<keyword evidence="8" id="KW-1185">Reference proteome</keyword>
<keyword evidence="2" id="KW-0479">Metal-binding</keyword>
<dbReference type="GO" id="GO:0016787">
    <property type="term" value="F:hydrolase activity"/>
    <property type="evidence" value="ECO:0007669"/>
    <property type="project" value="UniProtKB-KW"/>
</dbReference>
<evidence type="ECO:0000313" key="8">
    <source>
        <dbReference type="Proteomes" id="UP000077342"/>
    </source>
</evidence>
<evidence type="ECO:0000256" key="4">
    <source>
        <dbReference type="ARBA" id="ARBA00022837"/>
    </source>
</evidence>
<dbReference type="Gene3D" id="3.40.720.10">
    <property type="entry name" value="Alkaline Phosphatase, subunit A"/>
    <property type="match status" value="1"/>
</dbReference>
<dbReference type="GO" id="GO:0046872">
    <property type="term" value="F:metal ion binding"/>
    <property type="evidence" value="ECO:0007669"/>
    <property type="project" value="UniProtKB-KW"/>
</dbReference>
<dbReference type="Pfam" id="PF00884">
    <property type="entry name" value="Sulfatase"/>
    <property type="match status" value="1"/>
</dbReference>
<dbReference type="AlphaFoldDB" id="A0A163XVR1"/>
<evidence type="ECO:0000256" key="1">
    <source>
        <dbReference type="ARBA" id="ARBA00008779"/>
    </source>
</evidence>
<evidence type="ECO:0000313" key="7">
    <source>
        <dbReference type="EMBL" id="KZS59812.1"/>
    </source>
</evidence>
<evidence type="ECO:0000256" key="3">
    <source>
        <dbReference type="ARBA" id="ARBA00022801"/>
    </source>
</evidence>
<dbReference type="RefSeq" id="WP_075512176.1">
    <property type="nucleotide sequence ID" value="NZ_CP089224.1"/>
</dbReference>
<evidence type="ECO:0000256" key="2">
    <source>
        <dbReference type="ARBA" id="ARBA00022723"/>
    </source>
</evidence>
<reference evidence="8" key="1">
    <citation type="submission" date="2016-04" db="EMBL/GenBank/DDBJ databases">
        <authorList>
            <person name="Strapagiel D."/>
            <person name="Borowka P."/>
            <person name="Marciniak B."/>
            <person name="Bakula Z."/>
            <person name="Van Ingen J."/>
            <person name="Safianowska A."/>
            <person name="Dziadek J."/>
            <person name="Jagielski T."/>
        </authorList>
    </citation>
    <scope>NUCLEOTIDE SEQUENCE [LARGE SCALE GENOMIC DNA]</scope>
    <source>
        <strain evidence="8">1010001458</strain>
    </source>
</reference>
<dbReference type="InterPro" id="IPR024607">
    <property type="entry name" value="Sulfatase_CS"/>
</dbReference>
<feature type="domain" description="Sulfatase N-terminal" evidence="6">
    <location>
        <begin position="37"/>
        <end position="450"/>
    </location>
</feature>
<dbReference type="InterPro" id="IPR050738">
    <property type="entry name" value="Sulfatase"/>
</dbReference>
<name>A0A163XVR1_9MYCO</name>